<protein>
    <submittedName>
        <fullName evidence="3">Phage minor structural protein GP20</fullName>
    </submittedName>
</protein>
<accession>A0A428GXD5</accession>
<organism evidence="3 4">
    <name type="scientific">Streptococcus cristatus</name>
    <dbReference type="NCBI Taxonomy" id="45634"/>
    <lineage>
        <taxon>Bacteria</taxon>
        <taxon>Bacillati</taxon>
        <taxon>Bacillota</taxon>
        <taxon>Bacilli</taxon>
        <taxon>Lactobacillales</taxon>
        <taxon>Streptococcaceae</taxon>
        <taxon>Streptococcus</taxon>
    </lineage>
</organism>
<dbReference type="EMBL" id="RJPS01000015">
    <property type="protein sequence ID" value="RSJ88315.1"/>
    <property type="molecule type" value="Genomic_DNA"/>
</dbReference>
<feature type="coiled-coil region" evidence="1">
    <location>
        <begin position="31"/>
        <end position="89"/>
    </location>
</feature>
<feature type="region of interest" description="Disordered" evidence="2">
    <location>
        <begin position="138"/>
        <end position="193"/>
    </location>
</feature>
<name>A0A428GXD5_STRCR</name>
<evidence type="ECO:0000256" key="2">
    <source>
        <dbReference type="SAM" id="MobiDB-lite"/>
    </source>
</evidence>
<comment type="caution">
    <text evidence="3">The sequence shown here is derived from an EMBL/GenBank/DDBJ whole genome shotgun (WGS) entry which is preliminary data.</text>
</comment>
<gene>
    <name evidence="3" type="ORF">D8792_09830</name>
</gene>
<dbReference type="Pfam" id="PF06810">
    <property type="entry name" value="Phage_scaffold"/>
    <property type="match status" value="1"/>
</dbReference>
<evidence type="ECO:0000313" key="3">
    <source>
        <dbReference type="EMBL" id="RSJ88315.1"/>
    </source>
</evidence>
<sequence>MSLKREMLVEAGIEDKAVIDNIMQAYGAGIENAKSQAKSELQAENETLKQQLEQQTQAINELQAKEGASAESKQQLEELKAQFDQYKLDSEANLAQVTKTNAVALALKDVGAYNSEDLMKFIDLDKISLGEDGKPQLEDTINSLKESSPYLFHQEQGQAKPQPRFSAGGNPPADSGTELSEEDKALYAGFDSV</sequence>
<dbReference type="InterPro" id="IPR009636">
    <property type="entry name" value="SCAF"/>
</dbReference>
<evidence type="ECO:0000313" key="4">
    <source>
        <dbReference type="Proteomes" id="UP000270868"/>
    </source>
</evidence>
<dbReference type="Proteomes" id="UP000270868">
    <property type="component" value="Unassembled WGS sequence"/>
</dbReference>
<reference evidence="3 4" key="1">
    <citation type="submission" date="2018-11" db="EMBL/GenBank/DDBJ databases">
        <title>Species Designations Belie Phenotypic and Genotypic Heterogeneity in Oral Streptococci.</title>
        <authorList>
            <person name="Velsko I."/>
        </authorList>
    </citation>
    <scope>NUCLEOTIDE SEQUENCE [LARGE SCALE GENOMIC DNA]</scope>
    <source>
        <strain evidence="3 4">A52</strain>
    </source>
</reference>
<dbReference type="RefSeq" id="WP_125373951.1">
    <property type="nucleotide sequence ID" value="NZ_JASHHE010000008.1"/>
</dbReference>
<proteinExistence type="predicted"/>
<dbReference type="AlphaFoldDB" id="A0A428GXD5"/>
<evidence type="ECO:0000256" key="1">
    <source>
        <dbReference type="SAM" id="Coils"/>
    </source>
</evidence>
<keyword evidence="1" id="KW-0175">Coiled coil</keyword>